<evidence type="ECO:0000313" key="2">
    <source>
        <dbReference type="Proteomes" id="UP000257109"/>
    </source>
</evidence>
<dbReference type="AlphaFoldDB" id="A0A371I003"/>
<protein>
    <recommendedName>
        <fullName evidence="3">Integrase zinc-binding domain-containing protein</fullName>
    </recommendedName>
</protein>
<dbReference type="OrthoDB" id="407598at2759"/>
<proteinExistence type="predicted"/>
<evidence type="ECO:0008006" key="3">
    <source>
        <dbReference type="Google" id="ProtNLM"/>
    </source>
</evidence>
<name>A0A371I003_MUCPR</name>
<dbReference type="EMBL" id="QJKJ01001293">
    <property type="protein sequence ID" value="RDY08353.1"/>
    <property type="molecule type" value="Genomic_DNA"/>
</dbReference>
<organism evidence="1 2">
    <name type="scientific">Mucuna pruriens</name>
    <name type="common">Velvet bean</name>
    <name type="synonym">Dolichos pruriens</name>
    <dbReference type="NCBI Taxonomy" id="157652"/>
    <lineage>
        <taxon>Eukaryota</taxon>
        <taxon>Viridiplantae</taxon>
        <taxon>Streptophyta</taxon>
        <taxon>Embryophyta</taxon>
        <taxon>Tracheophyta</taxon>
        <taxon>Spermatophyta</taxon>
        <taxon>Magnoliopsida</taxon>
        <taxon>eudicotyledons</taxon>
        <taxon>Gunneridae</taxon>
        <taxon>Pentapetalae</taxon>
        <taxon>rosids</taxon>
        <taxon>fabids</taxon>
        <taxon>Fabales</taxon>
        <taxon>Fabaceae</taxon>
        <taxon>Papilionoideae</taxon>
        <taxon>50 kb inversion clade</taxon>
        <taxon>NPAAA clade</taxon>
        <taxon>indigoferoid/millettioid clade</taxon>
        <taxon>Phaseoleae</taxon>
        <taxon>Mucuna</taxon>
    </lineage>
</organism>
<dbReference type="PANTHER" id="PTHR35046">
    <property type="entry name" value="ZINC KNUCKLE (CCHC-TYPE) FAMILY PROTEIN"/>
    <property type="match status" value="1"/>
</dbReference>
<keyword evidence="2" id="KW-1185">Reference proteome</keyword>
<gene>
    <name evidence="1" type="ORF">CR513_07442</name>
</gene>
<comment type="caution">
    <text evidence="1">The sequence shown here is derived from an EMBL/GenBank/DDBJ whole genome shotgun (WGS) entry which is preliminary data.</text>
</comment>
<dbReference type="STRING" id="157652.A0A371I003"/>
<dbReference type="PANTHER" id="PTHR35046:SF9">
    <property type="entry name" value="RNA-DIRECTED DNA POLYMERASE"/>
    <property type="match status" value="1"/>
</dbReference>
<reference evidence="1" key="1">
    <citation type="submission" date="2018-05" db="EMBL/GenBank/DDBJ databases">
        <title>Draft genome of Mucuna pruriens seed.</title>
        <authorList>
            <person name="Nnadi N.E."/>
            <person name="Vos R."/>
            <person name="Hasami M.H."/>
            <person name="Devisetty U.K."/>
            <person name="Aguiy J.C."/>
        </authorList>
    </citation>
    <scope>NUCLEOTIDE SEQUENCE [LARGE SCALE GENOMIC DNA]</scope>
    <source>
        <strain evidence="1">JCA_2017</strain>
    </source>
</reference>
<evidence type="ECO:0000313" key="1">
    <source>
        <dbReference type="EMBL" id="RDY08353.1"/>
    </source>
</evidence>
<sequence>MKRDVHHIYDRCLVCKSTKAKVKPHGSYTPLPIPIMPWVDLSMDFVLGLPRSKGSLEWPILYIAIRASKAQFVKEFHAKVHFQIENKVEQYANKANK</sequence>
<feature type="non-terminal residue" evidence="1">
    <location>
        <position position="1"/>
    </location>
</feature>
<dbReference type="Proteomes" id="UP000257109">
    <property type="component" value="Unassembled WGS sequence"/>
</dbReference>
<accession>A0A371I003</accession>